<organism evidence="2 3">
    <name type="scientific">Bos mutus</name>
    <name type="common">wild yak</name>
    <dbReference type="NCBI Taxonomy" id="72004"/>
    <lineage>
        <taxon>Eukaryota</taxon>
        <taxon>Metazoa</taxon>
        <taxon>Chordata</taxon>
        <taxon>Craniata</taxon>
        <taxon>Vertebrata</taxon>
        <taxon>Euteleostomi</taxon>
        <taxon>Mammalia</taxon>
        <taxon>Eutheria</taxon>
        <taxon>Laurasiatheria</taxon>
        <taxon>Artiodactyla</taxon>
        <taxon>Ruminantia</taxon>
        <taxon>Pecora</taxon>
        <taxon>Bovidae</taxon>
        <taxon>Bovinae</taxon>
        <taxon>Bos</taxon>
    </lineage>
</organism>
<comment type="caution">
    <text evidence="2">The sequence shown here is derived from an EMBL/GenBank/DDBJ whole genome shotgun (WGS) entry which is preliminary data.</text>
</comment>
<name>A0A6B0QUV8_9CETA</name>
<sequence>MKRKQARPPAQTPPRTHPRDQSQAATGLGTPGSDPEPREPLPLRQQEDLEPSTAEHRGPPAPGTDVPPPQREHPPPPAPVPARALAGEPESGDESPPLQGEPALAPAQDPDSQDD</sequence>
<proteinExistence type="predicted"/>
<dbReference type="Proteomes" id="UP000322234">
    <property type="component" value="Unassembled WGS sequence"/>
</dbReference>
<feature type="compositionally biased region" description="Basic and acidic residues" evidence="1">
    <location>
        <begin position="35"/>
        <end position="58"/>
    </location>
</feature>
<accession>A0A6B0QUV8</accession>
<feature type="compositionally biased region" description="Pro residues" evidence="1">
    <location>
        <begin position="59"/>
        <end position="80"/>
    </location>
</feature>
<gene>
    <name evidence="2" type="ORF">E5288_WYG013783</name>
</gene>
<dbReference type="EMBL" id="VBQZ03000003">
    <property type="protein sequence ID" value="MXQ80116.1"/>
    <property type="molecule type" value="Genomic_DNA"/>
</dbReference>
<reference evidence="2" key="1">
    <citation type="submission" date="2019-10" db="EMBL/GenBank/DDBJ databases">
        <title>The sequence and de novo assembly of the wild yak genome.</title>
        <authorList>
            <person name="Liu Y."/>
        </authorList>
    </citation>
    <scope>NUCLEOTIDE SEQUENCE [LARGE SCALE GENOMIC DNA]</scope>
    <source>
        <strain evidence="2">WY2019</strain>
    </source>
</reference>
<protein>
    <submittedName>
        <fullName evidence="2">Uncharacterized protein</fullName>
    </submittedName>
</protein>
<evidence type="ECO:0000313" key="2">
    <source>
        <dbReference type="EMBL" id="MXQ80116.1"/>
    </source>
</evidence>
<dbReference type="AlphaFoldDB" id="A0A6B0QUV8"/>
<keyword evidence="3" id="KW-1185">Reference proteome</keyword>
<evidence type="ECO:0000256" key="1">
    <source>
        <dbReference type="SAM" id="MobiDB-lite"/>
    </source>
</evidence>
<evidence type="ECO:0000313" key="3">
    <source>
        <dbReference type="Proteomes" id="UP000322234"/>
    </source>
</evidence>
<feature type="region of interest" description="Disordered" evidence="1">
    <location>
        <begin position="1"/>
        <end position="115"/>
    </location>
</feature>